<name>A0A0A9BZD8_ARUDO</name>
<dbReference type="EMBL" id="GBRH01229234">
    <property type="protein sequence ID" value="JAD68661.1"/>
    <property type="molecule type" value="Transcribed_RNA"/>
</dbReference>
<dbReference type="AlphaFoldDB" id="A0A0A9BZD8"/>
<reference evidence="1" key="2">
    <citation type="journal article" date="2015" name="Data Brief">
        <title>Shoot transcriptome of the giant reed, Arundo donax.</title>
        <authorList>
            <person name="Barrero R.A."/>
            <person name="Guerrero F.D."/>
            <person name="Moolhuijzen P."/>
            <person name="Goolsby J.A."/>
            <person name="Tidwell J."/>
            <person name="Bellgard S.E."/>
            <person name="Bellgard M.I."/>
        </authorList>
    </citation>
    <scope>NUCLEOTIDE SEQUENCE</scope>
    <source>
        <tissue evidence="1">Shoot tissue taken approximately 20 cm above the soil surface</tissue>
    </source>
</reference>
<sequence length="32" mass="3446">MSHNSQGDVLVTHGVSVISCISAVCPWVSYRL</sequence>
<reference evidence="1" key="1">
    <citation type="submission" date="2014-09" db="EMBL/GenBank/DDBJ databases">
        <authorList>
            <person name="Magalhaes I.L.F."/>
            <person name="Oliveira U."/>
            <person name="Santos F.R."/>
            <person name="Vidigal T.H.D.A."/>
            <person name="Brescovit A.D."/>
            <person name="Santos A.J."/>
        </authorList>
    </citation>
    <scope>NUCLEOTIDE SEQUENCE</scope>
    <source>
        <tissue evidence="1">Shoot tissue taken approximately 20 cm above the soil surface</tissue>
    </source>
</reference>
<organism evidence="1">
    <name type="scientific">Arundo donax</name>
    <name type="common">Giant reed</name>
    <name type="synonym">Donax arundinaceus</name>
    <dbReference type="NCBI Taxonomy" id="35708"/>
    <lineage>
        <taxon>Eukaryota</taxon>
        <taxon>Viridiplantae</taxon>
        <taxon>Streptophyta</taxon>
        <taxon>Embryophyta</taxon>
        <taxon>Tracheophyta</taxon>
        <taxon>Spermatophyta</taxon>
        <taxon>Magnoliopsida</taxon>
        <taxon>Liliopsida</taxon>
        <taxon>Poales</taxon>
        <taxon>Poaceae</taxon>
        <taxon>PACMAD clade</taxon>
        <taxon>Arundinoideae</taxon>
        <taxon>Arundineae</taxon>
        <taxon>Arundo</taxon>
    </lineage>
</organism>
<evidence type="ECO:0000313" key="1">
    <source>
        <dbReference type="EMBL" id="JAD68661.1"/>
    </source>
</evidence>
<protein>
    <submittedName>
        <fullName evidence="1">Uncharacterized protein</fullName>
    </submittedName>
</protein>
<proteinExistence type="predicted"/>
<accession>A0A0A9BZD8</accession>